<keyword evidence="8" id="KW-1185">Reference proteome</keyword>
<evidence type="ECO:0000256" key="6">
    <source>
        <dbReference type="HAMAP-Rule" id="MF_01871"/>
    </source>
</evidence>
<evidence type="ECO:0000256" key="5">
    <source>
        <dbReference type="ARBA" id="ARBA00023136"/>
    </source>
</evidence>
<dbReference type="RefSeq" id="WP_146519283.1">
    <property type="nucleotide sequence ID" value="NZ_CP151726.1"/>
</dbReference>
<dbReference type="HAMAP" id="MF_01871">
    <property type="entry name" value="DabA"/>
    <property type="match status" value="1"/>
</dbReference>
<feature type="binding site" evidence="6">
    <location>
        <position position="496"/>
    </location>
    <ligand>
        <name>Zn(2+)</name>
        <dbReference type="ChEBI" id="CHEBI:29105"/>
    </ligand>
</feature>
<keyword evidence="2 6" id="KW-1003">Cell membrane</keyword>
<name>A0A5C6B3P7_9BACT</name>
<evidence type="ECO:0000313" key="8">
    <source>
        <dbReference type="Proteomes" id="UP000320176"/>
    </source>
</evidence>
<dbReference type="GO" id="GO:0005886">
    <property type="term" value="C:plasma membrane"/>
    <property type="evidence" value="ECO:0007669"/>
    <property type="project" value="UniProtKB-SubCell"/>
</dbReference>
<evidence type="ECO:0000313" key="7">
    <source>
        <dbReference type="EMBL" id="TWU06162.1"/>
    </source>
</evidence>
<protein>
    <recommendedName>
        <fullName evidence="6">Probable inorganic carbon transporter subunit DabA</fullName>
    </recommendedName>
</protein>
<comment type="similarity">
    <text evidence="6">Belongs to the inorganic carbon transporter (TC 9.A.2) DabA family.</text>
</comment>
<dbReference type="Pfam" id="PF10070">
    <property type="entry name" value="DabA"/>
    <property type="match status" value="1"/>
</dbReference>
<comment type="caution">
    <text evidence="7">The sequence shown here is derived from an EMBL/GenBank/DDBJ whole genome shotgun (WGS) entry which is preliminary data.</text>
</comment>
<evidence type="ECO:0000256" key="3">
    <source>
        <dbReference type="ARBA" id="ARBA00022723"/>
    </source>
</evidence>
<feature type="binding site" evidence="6">
    <location>
        <position position="701"/>
    </location>
    <ligand>
        <name>Zn(2+)</name>
        <dbReference type="ChEBI" id="CHEBI:29105"/>
    </ligand>
</feature>
<evidence type="ECO:0000256" key="4">
    <source>
        <dbReference type="ARBA" id="ARBA00022833"/>
    </source>
</evidence>
<dbReference type="PANTHER" id="PTHR38344">
    <property type="entry name" value="UPF0753 PROTEIN AQ_863"/>
    <property type="match status" value="1"/>
</dbReference>
<keyword evidence="1 6" id="KW-0813">Transport</keyword>
<dbReference type="AlphaFoldDB" id="A0A5C6B3P7"/>
<comment type="subcellular location">
    <subcellularLocation>
        <location evidence="6">Cell membrane</location>
        <topology evidence="6">Peripheral membrane protein</topology>
    </subcellularLocation>
</comment>
<feature type="binding site" evidence="6">
    <location>
        <position position="494"/>
    </location>
    <ligand>
        <name>Zn(2+)</name>
        <dbReference type="ChEBI" id="CHEBI:29105"/>
    </ligand>
</feature>
<keyword evidence="5 6" id="KW-0472">Membrane</keyword>
<keyword evidence="4 6" id="KW-0862">Zinc</keyword>
<feature type="binding site" evidence="6">
    <location>
        <position position="686"/>
    </location>
    <ligand>
        <name>Zn(2+)</name>
        <dbReference type="ChEBI" id="CHEBI:29105"/>
    </ligand>
</feature>
<evidence type="ECO:0000256" key="2">
    <source>
        <dbReference type="ARBA" id="ARBA00022475"/>
    </source>
</evidence>
<sequence>MQLASKDKDRLRVLIEDASKTVAQSWPLKTFAYRNPLRGLEHLPFDEAIRQGKESFGGSGYLPNDDYRQLHRDGEITDTALDSALDSALKSIAESVDSDSVAIGQRCVSFWDVLRLHLLFGLDSLDPSLLDWTLQAGGALERFRHDVPAELRVHERDRAPVVGELWKQVLAAVRKPHDLGRNASETTFDSGERDCRDSTADLTHADMISLPNGRTLGDWVNALTGVSIVDQINDQMIKWCAAFLDEGMASWKMPDRTAGFYDAWRFLAAGDWSGRFVGIKRLGRKIRELPPTPEEAVESSLQRLCIPESQWIDYLSRHLAQLPGWTGFIRWRGENPGYPFQHTNPIDPGQYLAVRLFYEVELVEAACRREWGIDGTLPALLGYWEKHRDEYTQRMSGETQITDADTQAACRDGWRLFHLAQFLGLTSQDVQSLSTRDVQTLLGWLDAFPSEDHGVVWLTALEISFRDRLIAKLSASETREAVTETSTLAQFVFCIDVRSEPMRRCIETQKKYETFGFAGFFGIPMSHQAFDDNEHAALCPVILSPKFAVNEVARDGEQDALDVYATSSRWSRLGESLFYDLKRNAISSVVLIDVAGVFFSAMLGGKTFFQRKFDAVLSRVSDWFGQRIATQIPVERCSVNEPDESDETDSLQHGFTVAEQATFVENAMRAIGLTKDFGRFVVICGHGSTSDNNPYFAAYNCGACGGGHGDANARVFTRMANSPEVRDIVRENGVYIPQETWFLAAKHNTVTDSITFYDTQDVPASHDDDFQQLVADMQRASELQAQSRGQTLPQTPANLSPQAAHEHMMARSVDWANVRPEWGLSGNAAFVLGRRALTDRADLEGRVFLQSYDWATDPQGAILEALMTAPLVVAQWISMEYYFSAVDPNHYGSGSKVTHNVVSGVGVMHGAHGDLQAGLPLQSVNDGRVHYHKPVRLLAIIEAPTNRIETAIGHHVLLQDLLHNQWIHLVAVDPETGTFQRYVPDATWEPLT</sequence>
<organism evidence="7 8">
    <name type="scientific">Stieleria varia</name>
    <dbReference type="NCBI Taxonomy" id="2528005"/>
    <lineage>
        <taxon>Bacteria</taxon>
        <taxon>Pseudomonadati</taxon>
        <taxon>Planctomycetota</taxon>
        <taxon>Planctomycetia</taxon>
        <taxon>Pirellulales</taxon>
        <taxon>Pirellulaceae</taxon>
        <taxon>Stieleria</taxon>
    </lineage>
</organism>
<reference evidence="7 8" key="1">
    <citation type="submission" date="2019-02" db="EMBL/GenBank/DDBJ databases">
        <title>Deep-cultivation of Planctomycetes and their phenomic and genomic characterization uncovers novel biology.</title>
        <authorList>
            <person name="Wiegand S."/>
            <person name="Jogler M."/>
            <person name="Boedeker C."/>
            <person name="Pinto D."/>
            <person name="Vollmers J."/>
            <person name="Rivas-Marin E."/>
            <person name="Kohn T."/>
            <person name="Peeters S.H."/>
            <person name="Heuer A."/>
            <person name="Rast P."/>
            <person name="Oberbeckmann S."/>
            <person name="Bunk B."/>
            <person name="Jeske O."/>
            <person name="Meyerdierks A."/>
            <person name="Storesund J.E."/>
            <person name="Kallscheuer N."/>
            <person name="Luecker S."/>
            <person name="Lage O.M."/>
            <person name="Pohl T."/>
            <person name="Merkel B.J."/>
            <person name="Hornburger P."/>
            <person name="Mueller R.-W."/>
            <person name="Bruemmer F."/>
            <person name="Labrenz M."/>
            <person name="Spormann A.M."/>
            <person name="Op Den Camp H."/>
            <person name="Overmann J."/>
            <person name="Amann R."/>
            <person name="Jetten M.S.M."/>
            <person name="Mascher T."/>
            <person name="Medema M.H."/>
            <person name="Devos D.P."/>
            <person name="Kaster A.-K."/>
            <person name="Ovreas L."/>
            <person name="Rohde M."/>
            <person name="Galperin M.Y."/>
            <person name="Jogler C."/>
        </authorList>
    </citation>
    <scope>NUCLEOTIDE SEQUENCE [LARGE SCALE GENOMIC DNA]</scope>
    <source>
        <strain evidence="7 8">Pla52n</strain>
    </source>
</reference>
<comment type="subunit">
    <text evidence="6">Forms a complex with DabB.</text>
</comment>
<accession>A0A5C6B3P7</accession>
<comment type="cofactor">
    <cofactor evidence="6">
        <name>Zn(2+)</name>
        <dbReference type="ChEBI" id="CHEBI:29105"/>
    </cofactor>
</comment>
<dbReference type="Proteomes" id="UP000320176">
    <property type="component" value="Unassembled WGS sequence"/>
</dbReference>
<dbReference type="PANTHER" id="PTHR38344:SF1">
    <property type="entry name" value="INORGANIC CARBON TRANSPORTER SUBUNIT DABA-RELATED"/>
    <property type="match status" value="1"/>
</dbReference>
<dbReference type="InterPro" id="IPR018752">
    <property type="entry name" value="DabA"/>
</dbReference>
<keyword evidence="3 6" id="KW-0479">Metal-binding</keyword>
<proteinExistence type="inferred from homology"/>
<comment type="function">
    <text evidence="6">Part of an energy-coupled inorganic carbon pump.</text>
</comment>
<evidence type="ECO:0000256" key="1">
    <source>
        <dbReference type="ARBA" id="ARBA00022448"/>
    </source>
</evidence>
<dbReference type="OrthoDB" id="9805101at2"/>
<gene>
    <name evidence="6" type="primary">dabA</name>
    <name evidence="7" type="ORF">Pla52n_18820</name>
</gene>
<dbReference type="EMBL" id="SJPN01000002">
    <property type="protein sequence ID" value="TWU06162.1"/>
    <property type="molecule type" value="Genomic_DNA"/>
</dbReference>
<dbReference type="GO" id="GO:0008270">
    <property type="term" value="F:zinc ion binding"/>
    <property type="evidence" value="ECO:0007669"/>
    <property type="project" value="UniProtKB-UniRule"/>
</dbReference>